<evidence type="ECO:0008006" key="2">
    <source>
        <dbReference type="Google" id="ProtNLM"/>
    </source>
</evidence>
<reference evidence="1" key="1">
    <citation type="submission" date="2018-05" db="EMBL/GenBank/DDBJ databases">
        <authorList>
            <person name="Lanie J.A."/>
            <person name="Ng W.-L."/>
            <person name="Kazmierczak K.M."/>
            <person name="Andrzejewski T.M."/>
            <person name="Davidsen T.M."/>
            <person name="Wayne K.J."/>
            <person name="Tettelin H."/>
            <person name="Glass J.I."/>
            <person name="Rusch D."/>
            <person name="Podicherti R."/>
            <person name="Tsui H.-C.T."/>
            <person name="Winkler M.E."/>
        </authorList>
    </citation>
    <scope>NUCLEOTIDE SEQUENCE</scope>
</reference>
<evidence type="ECO:0000313" key="1">
    <source>
        <dbReference type="EMBL" id="SUZ69996.1"/>
    </source>
</evidence>
<dbReference type="InterPro" id="IPR011008">
    <property type="entry name" value="Dimeric_a/b-barrel"/>
</dbReference>
<organism evidence="1">
    <name type="scientific">marine metagenome</name>
    <dbReference type="NCBI Taxonomy" id="408172"/>
    <lineage>
        <taxon>unclassified sequences</taxon>
        <taxon>metagenomes</taxon>
        <taxon>ecological metagenomes</taxon>
    </lineage>
</organism>
<dbReference type="Gene3D" id="3.30.70.100">
    <property type="match status" value="1"/>
</dbReference>
<proteinExistence type="predicted"/>
<gene>
    <name evidence="1" type="ORF">METZ01_LOCUS22850</name>
</gene>
<protein>
    <recommendedName>
        <fullName evidence="2">EthD domain-containing protein</fullName>
    </recommendedName>
</protein>
<name>A0A381PSH7_9ZZZZ</name>
<dbReference type="EMBL" id="UINC01001078">
    <property type="protein sequence ID" value="SUZ69996.1"/>
    <property type="molecule type" value="Genomic_DNA"/>
</dbReference>
<dbReference type="SUPFAM" id="SSF54909">
    <property type="entry name" value="Dimeric alpha+beta barrel"/>
    <property type="match status" value="1"/>
</dbReference>
<dbReference type="AlphaFoldDB" id="A0A381PSH7"/>
<accession>A0A381PSH7</accession>
<sequence>MRRRCTLYRNRVPTPDEFPGSGPVSVDEVLTDQSLLGIRGGSASNPGWVAIAWSDADDPSPEGDGSWLVDTFVAWGKPGRSAVKQVSLVVRLEGSDAEGFAERYRRHALVAQTHHGMARYVQNPVIDGPPGVDAVSELCFASEGSWIDDFYLLADSAEVVRKDVRGFIDLRSTSSALVAEKVLRP</sequence>